<dbReference type="EMBL" id="CP001322">
    <property type="protein sequence ID" value="ACL06491.1"/>
    <property type="molecule type" value="Genomic_DNA"/>
</dbReference>
<organism evidence="1 2">
    <name type="scientific">Desulfatibacillum aliphaticivorans</name>
    <dbReference type="NCBI Taxonomy" id="218208"/>
    <lineage>
        <taxon>Bacteria</taxon>
        <taxon>Pseudomonadati</taxon>
        <taxon>Thermodesulfobacteriota</taxon>
        <taxon>Desulfobacteria</taxon>
        <taxon>Desulfobacterales</taxon>
        <taxon>Desulfatibacillaceae</taxon>
        <taxon>Desulfatibacillum</taxon>
    </lineage>
</organism>
<dbReference type="AlphaFoldDB" id="B8FD60"/>
<protein>
    <submittedName>
        <fullName evidence="1">Uncharacterized protein</fullName>
    </submittedName>
</protein>
<reference evidence="1 2" key="1">
    <citation type="journal article" date="2012" name="Environ. Microbiol.">
        <title>The genome sequence of Desulfatibacillum alkenivorans AK-01: a blueprint for anaerobic alkane oxidation.</title>
        <authorList>
            <person name="Callaghan A.V."/>
            <person name="Morris B.E."/>
            <person name="Pereira I.A."/>
            <person name="McInerney M.J."/>
            <person name="Austin R.N."/>
            <person name="Groves J.T."/>
            <person name="Kukor J.J."/>
            <person name="Suflita J.M."/>
            <person name="Young L.Y."/>
            <person name="Zylstra G.J."/>
            <person name="Wawrik B."/>
        </authorList>
    </citation>
    <scope>NUCLEOTIDE SEQUENCE [LARGE SCALE GENOMIC DNA]</scope>
    <source>
        <strain evidence="1 2">AK-01</strain>
    </source>
</reference>
<accession>B8FD60</accession>
<gene>
    <name evidence="1" type="ordered locus">Dalk_4814</name>
</gene>
<keyword evidence="2" id="KW-1185">Reference proteome</keyword>
<dbReference type="Proteomes" id="UP000000739">
    <property type="component" value="Chromosome"/>
</dbReference>
<sequence>MAKREKFIVIVAILALLGYGATFLFSGGGGDKGRKASASKTSQGKDSAAELAELRKNIEESQTKVGKAKPEALAVYVVANSDAPFPQDPFYYRVKVEEPEETKAVEEEIPTPSIALFYTGFIQIGAKRIAIINNLEYEVGDDVAATGFLLKSIHQDRVEIVSREGTFTSLIPYVEEGL</sequence>
<proteinExistence type="predicted"/>
<evidence type="ECO:0000313" key="2">
    <source>
        <dbReference type="Proteomes" id="UP000000739"/>
    </source>
</evidence>
<dbReference type="RefSeq" id="WP_015949530.1">
    <property type="nucleotide sequence ID" value="NC_011768.1"/>
</dbReference>
<evidence type="ECO:0000313" key="1">
    <source>
        <dbReference type="EMBL" id="ACL06491.1"/>
    </source>
</evidence>
<name>B8FD60_DESAL</name>
<dbReference type="KEGG" id="dal:Dalk_4814"/>
<dbReference type="HOGENOM" id="CLU_129196_0_0_7"/>